<keyword evidence="2" id="KW-0812">Transmembrane</keyword>
<proteinExistence type="predicted"/>
<feature type="transmembrane region" description="Helical" evidence="2">
    <location>
        <begin position="168"/>
        <end position="186"/>
    </location>
</feature>
<reference evidence="3" key="1">
    <citation type="journal article" date="2020" name="Nature">
        <title>Giant virus diversity and host interactions through global metagenomics.</title>
        <authorList>
            <person name="Schulz F."/>
            <person name="Roux S."/>
            <person name="Paez-Espino D."/>
            <person name="Jungbluth S."/>
            <person name="Walsh D.A."/>
            <person name="Denef V.J."/>
            <person name="McMahon K.D."/>
            <person name="Konstantinidis K.T."/>
            <person name="Eloe-Fadrosh E.A."/>
            <person name="Kyrpides N.C."/>
            <person name="Woyke T."/>
        </authorList>
    </citation>
    <scope>NUCLEOTIDE SEQUENCE</scope>
    <source>
        <strain evidence="3">GVMAG-S-ERX555997-44</strain>
    </source>
</reference>
<evidence type="ECO:0000256" key="1">
    <source>
        <dbReference type="SAM" id="MobiDB-lite"/>
    </source>
</evidence>
<dbReference type="AlphaFoldDB" id="A0A6C0F876"/>
<dbReference type="EMBL" id="MN738796">
    <property type="protein sequence ID" value="QHT37412.1"/>
    <property type="molecule type" value="Genomic_DNA"/>
</dbReference>
<evidence type="ECO:0000313" key="3">
    <source>
        <dbReference type="EMBL" id="QHT37412.1"/>
    </source>
</evidence>
<feature type="region of interest" description="Disordered" evidence="1">
    <location>
        <begin position="1"/>
        <end position="20"/>
    </location>
</feature>
<protein>
    <submittedName>
        <fullName evidence="3">Uncharacterized protein</fullName>
    </submittedName>
</protein>
<feature type="transmembrane region" description="Helical" evidence="2">
    <location>
        <begin position="125"/>
        <end position="148"/>
    </location>
</feature>
<keyword evidence="2" id="KW-1133">Transmembrane helix</keyword>
<keyword evidence="2" id="KW-0472">Membrane</keyword>
<organism evidence="3">
    <name type="scientific">viral metagenome</name>
    <dbReference type="NCBI Taxonomy" id="1070528"/>
    <lineage>
        <taxon>unclassified sequences</taxon>
        <taxon>metagenomes</taxon>
        <taxon>organismal metagenomes</taxon>
    </lineage>
</organism>
<feature type="compositionally biased region" description="Polar residues" evidence="1">
    <location>
        <begin position="1"/>
        <end position="10"/>
    </location>
</feature>
<name>A0A6C0F876_9ZZZZ</name>
<evidence type="ECO:0000256" key="2">
    <source>
        <dbReference type="SAM" id="Phobius"/>
    </source>
</evidence>
<sequence length="195" mass="22556">MSTSISSLPNELSIEKNKEPVTLNVKEKNFNETQQNPAPENTQTAELSKDSINKIIEGLQHASSSGSTSLNSRDIPMSMEQITHDYTARPNFVPAPEKMNYIQDEETMETLIKQKREEKKNQMEFFYDEIQTPLLVMVMFFVFQLPIFKKSMVNNFQAFFQRNGNYNLKGMVFTTVLFGGFYYSIIKTIKYLSEL</sequence>
<accession>A0A6C0F876</accession>